<name>A0ACD3B9V2_9AGAR</name>
<keyword evidence="2" id="KW-1185">Reference proteome</keyword>
<organism evidence="1 2">
    <name type="scientific">Pluteus cervinus</name>
    <dbReference type="NCBI Taxonomy" id="181527"/>
    <lineage>
        <taxon>Eukaryota</taxon>
        <taxon>Fungi</taxon>
        <taxon>Dikarya</taxon>
        <taxon>Basidiomycota</taxon>
        <taxon>Agaricomycotina</taxon>
        <taxon>Agaricomycetes</taxon>
        <taxon>Agaricomycetidae</taxon>
        <taxon>Agaricales</taxon>
        <taxon>Pluteineae</taxon>
        <taxon>Pluteaceae</taxon>
        <taxon>Pluteus</taxon>
    </lineage>
</organism>
<protein>
    <submittedName>
        <fullName evidence="1">Uncharacterized protein</fullName>
    </submittedName>
</protein>
<evidence type="ECO:0000313" key="1">
    <source>
        <dbReference type="EMBL" id="TFK74416.1"/>
    </source>
</evidence>
<dbReference type="Proteomes" id="UP000308600">
    <property type="component" value="Unassembled WGS sequence"/>
</dbReference>
<evidence type="ECO:0000313" key="2">
    <source>
        <dbReference type="Proteomes" id="UP000308600"/>
    </source>
</evidence>
<sequence>MSAFASASSQTLNLGPSSEVGLTGSRQSSASGSHDGELQEVKPRKRRNRMILSCLPCHERKQQCDRGRPCKRCTTRGTRDECHYEQAPQTRQHRSSPAVLEQDIHQPGMQQPTPPGMTSLATLLHLVHARTTQGPQVNDGSMDQAVQVAVTALDRLSQQQQAQVVGLPPDSILQHHNANGATAAQAALTDLRLQFPNHAITGHLVFHYFAHSSIHWLYPIIAKNEFDDSYHTFSSSPSPPSLDFIALLAIVGAISLQFMPLSAADQSTFAPYRPGREVLQSRLHEFSRSILLSGLNVIPTLDRVRALTLLSLFELNCGNHAAHQNVLALAIRMAQSLALHRKVVSNDQVAESSKMRCNLWWTLFVLDRSQGWLLRCPYTIHGPHCDVPLPESNEFTNPGNIFSPFSFYDLQIGWARLVGRISDGCFSTKPPSYQDILNLELELRRYRLDFPKDIWKMETCIALENTIGNFQMCFLDLQTSHAHALLLRPFLLSQMDPTLLAQGGAFAEQAQGICLLICKRILSCHLFLSRQSISSPFRWPEFVIQLFDTIVMFAVTLHIHPINDEYDIAESRRCISLAYTLLRRLAHNNQVASNALRCVEVVSEKLSLPYLALYATPDLVLDEFMGDAATSLSNPYPLLGEVVGPTVSASQNGRLLIFEIAFPDIKTICNHDIDGLFAFFNQLSIPTA</sequence>
<gene>
    <name evidence="1" type="ORF">BDN72DRAFT_833325</name>
</gene>
<accession>A0ACD3B9V2</accession>
<proteinExistence type="predicted"/>
<reference evidence="1 2" key="1">
    <citation type="journal article" date="2019" name="Nat. Ecol. Evol.">
        <title>Megaphylogeny resolves global patterns of mushroom evolution.</title>
        <authorList>
            <person name="Varga T."/>
            <person name="Krizsan K."/>
            <person name="Foldi C."/>
            <person name="Dima B."/>
            <person name="Sanchez-Garcia M."/>
            <person name="Sanchez-Ramirez S."/>
            <person name="Szollosi G.J."/>
            <person name="Szarkandi J.G."/>
            <person name="Papp V."/>
            <person name="Albert L."/>
            <person name="Andreopoulos W."/>
            <person name="Angelini C."/>
            <person name="Antonin V."/>
            <person name="Barry K.W."/>
            <person name="Bougher N.L."/>
            <person name="Buchanan P."/>
            <person name="Buyck B."/>
            <person name="Bense V."/>
            <person name="Catcheside P."/>
            <person name="Chovatia M."/>
            <person name="Cooper J."/>
            <person name="Damon W."/>
            <person name="Desjardin D."/>
            <person name="Finy P."/>
            <person name="Geml J."/>
            <person name="Haridas S."/>
            <person name="Hughes K."/>
            <person name="Justo A."/>
            <person name="Karasinski D."/>
            <person name="Kautmanova I."/>
            <person name="Kiss B."/>
            <person name="Kocsube S."/>
            <person name="Kotiranta H."/>
            <person name="LaButti K.M."/>
            <person name="Lechner B.E."/>
            <person name="Liimatainen K."/>
            <person name="Lipzen A."/>
            <person name="Lukacs Z."/>
            <person name="Mihaltcheva S."/>
            <person name="Morgado L.N."/>
            <person name="Niskanen T."/>
            <person name="Noordeloos M.E."/>
            <person name="Ohm R.A."/>
            <person name="Ortiz-Santana B."/>
            <person name="Ovrebo C."/>
            <person name="Racz N."/>
            <person name="Riley R."/>
            <person name="Savchenko A."/>
            <person name="Shiryaev A."/>
            <person name="Soop K."/>
            <person name="Spirin V."/>
            <person name="Szebenyi C."/>
            <person name="Tomsovsky M."/>
            <person name="Tulloss R.E."/>
            <person name="Uehling J."/>
            <person name="Grigoriev I.V."/>
            <person name="Vagvolgyi C."/>
            <person name="Papp T."/>
            <person name="Martin F.M."/>
            <person name="Miettinen O."/>
            <person name="Hibbett D.S."/>
            <person name="Nagy L.G."/>
        </authorList>
    </citation>
    <scope>NUCLEOTIDE SEQUENCE [LARGE SCALE GENOMIC DNA]</scope>
    <source>
        <strain evidence="1 2">NL-1719</strain>
    </source>
</reference>
<dbReference type="EMBL" id="ML208268">
    <property type="protein sequence ID" value="TFK74416.1"/>
    <property type="molecule type" value="Genomic_DNA"/>
</dbReference>